<evidence type="ECO:0000256" key="10">
    <source>
        <dbReference type="ARBA" id="ARBA00023224"/>
    </source>
</evidence>
<feature type="domain" description="G-protein coupled receptors family 1 profile" evidence="13">
    <location>
        <begin position="34"/>
        <end position="283"/>
    </location>
</feature>
<dbReference type="OrthoDB" id="9975554at2759"/>
<comment type="similarity">
    <text evidence="11">Belongs to the G-protein coupled receptor 1 family.</text>
</comment>
<dbReference type="InterPro" id="IPR000725">
    <property type="entry name" value="Olfact_rcpt"/>
</dbReference>
<feature type="transmembrane region" description="Helical" evidence="12">
    <location>
        <begin position="190"/>
        <end position="214"/>
    </location>
</feature>
<dbReference type="InterPro" id="IPR000276">
    <property type="entry name" value="GPCR_Rhodpsn"/>
</dbReference>
<evidence type="ECO:0000256" key="9">
    <source>
        <dbReference type="ARBA" id="ARBA00023170"/>
    </source>
</evidence>
<feature type="transmembrane region" description="Helical" evidence="12">
    <location>
        <begin position="133"/>
        <end position="151"/>
    </location>
</feature>
<dbReference type="GO" id="GO:0004984">
    <property type="term" value="F:olfactory receptor activity"/>
    <property type="evidence" value="ECO:0007669"/>
    <property type="project" value="InterPro"/>
</dbReference>
<evidence type="ECO:0000313" key="14">
    <source>
        <dbReference type="Ensembl" id="ENSLLEP00000042823.1"/>
    </source>
</evidence>
<dbReference type="PRINTS" id="PR00237">
    <property type="entry name" value="GPCRRHODOPSN"/>
</dbReference>
<accession>A0A8C5QVM1</accession>
<dbReference type="SUPFAM" id="SSF81321">
    <property type="entry name" value="Family A G protein-coupled receptor-like"/>
    <property type="match status" value="1"/>
</dbReference>
<evidence type="ECO:0000313" key="15">
    <source>
        <dbReference type="Proteomes" id="UP000694569"/>
    </source>
</evidence>
<evidence type="ECO:0000256" key="8">
    <source>
        <dbReference type="ARBA" id="ARBA00023136"/>
    </source>
</evidence>
<dbReference type="CDD" id="cd13954">
    <property type="entry name" value="7tmA_OR"/>
    <property type="match status" value="1"/>
</dbReference>
<evidence type="ECO:0000256" key="5">
    <source>
        <dbReference type="ARBA" id="ARBA00022725"/>
    </source>
</evidence>
<dbReference type="PROSITE" id="PS50262">
    <property type="entry name" value="G_PROTEIN_RECEP_F1_2"/>
    <property type="match status" value="1"/>
</dbReference>
<dbReference type="Gene3D" id="1.20.1070.10">
    <property type="entry name" value="Rhodopsin 7-helix transmembrane proteins"/>
    <property type="match status" value="1"/>
</dbReference>
<evidence type="ECO:0000256" key="11">
    <source>
        <dbReference type="RuleBase" id="RU000688"/>
    </source>
</evidence>
<dbReference type="InterPro" id="IPR050516">
    <property type="entry name" value="Olfactory_GPCR"/>
</dbReference>
<evidence type="ECO:0000259" key="13">
    <source>
        <dbReference type="PROSITE" id="PS50262"/>
    </source>
</evidence>
<keyword evidence="3 12" id="KW-0716">Sensory transduction</keyword>
<keyword evidence="10 11" id="KW-0807">Transducer</keyword>
<keyword evidence="2 12" id="KW-1003">Cell membrane</keyword>
<reference evidence="14" key="1">
    <citation type="submission" date="2025-08" db="UniProtKB">
        <authorList>
            <consortium name="Ensembl"/>
        </authorList>
    </citation>
    <scope>IDENTIFICATION</scope>
</reference>
<dbReference type="GeneTree" id="ENSGT01140000282496"/>
<keyword evidence="6 12" id="KW-1133">Transmembrane helix</keyword>
<organism evidence="14 15">
    <name type="scientific">Leptobrachium leishanense</name>
    <name type="common">Leishan spiny toad</name>
    <dbReference type="NCBI Taxonomy" id="445787"/>
    <lineage>
        <taxon>Eukaryota</taxon>
        <taxon>Metazoa</taxon>
        <taxon>Chordata</taxon>
        <taxon>Craniata</taxon>
        <taxon>Vertebrata</taxon>
        <taxon>Euteleostomi</taxon>
        <taxon>Amphibia</taxon>
        <taxon>Batrachia</taxon>
        <taxon>Anura</taxon>
        <taxon>Pelobatoidea</taxon>
        <taxon>Megophryidae</taxon>
        <taxon>Leptobrachium</taxon>
    </lineage>
</organism>
<dbReference type="Ensembl" id="ENSLLET00000044532.1">
    <property type="protein sequence ID" value="ENSLLEP00000042823.1"/>
    <property type="gene ID" value="ENSLLEG00000027200.1"/>
</dbReference>
<evidence type="ECO:0000256" key="2">
    <source>
        <dbReference type="ARBA" id="ARBA00022475"/>
    </source>
</evidence>
<dbReference type="Proteomes" id="UP000694569">
    <property type="component" value="Unplaced"/>
</dbReference>
<dbReference type="Pfam" id="PF13853">
    <property type="entry name" value="7tm_4"/>
    <property type="match status" value="1"/>
</dbReference>
<comment type="subcellular location">
    <subcellularLocation>
        <location evidence="1 12">Cell membrane</location>
        <topology evidence="1 12">Multi-pass membrane protein</topology>
    </subcellularLocation>
</comment>
<name>A0A8C5QVM1_9ANUR</name>
<dbReference type="InterPro" id="IPR017452">
    <property type="entry name" value="GPCR_Rhodpsn_7TM"/>
</dbReference>
<dbReference type="PANTHER" id="PTHR26452">
    <property type="entry name" value="OLFACTORY RECEPTOR"/>
    <property type="match status" value="1"/>
</dbReference>
<keyword evidence="4 11" id="KW-0812">Transmembrane</keyword>
<sequence length="328" mass="37627">MEKHNYNCNWFSFRHILAMFFILFLSMYMITLLGNMLLITAVRLNPQLQTPMYFFLTNLALIDICFSSTIVPLILVNTLSEDRRITWSGCASQMFISLALGATECLLLAVMAFDRYVAICKPLRYHVILNQRLCVSLITSCWMLCIINSLIHVNLTFRLSFCRTHQINHYFCEVPPLFQMSCSDTWFNEFIIHISALTLGMCSFLLTLVSYFRIICTIMQTHSSEGRHKTFSSCSSHLIVVSLYYGPIMVMYLRPHSAYSPETDKTISILYTVVTPMFNPIVYGIRNKPVIVEFLIKPLDTLQALADTLLTDYDLEVTSSLAIGQPVF</sequence>
<evidence type="ECO:0000256" key="7">
    <source>
        <dbReference type="ARBA" id="ARBA00023040"/>
    </source>
</evidence>
<keyword evidence="15" id="KW-1185">Reference proteome</keyword>
<dbReference type="FunFam" id="1.20.1070.10:FF:000001">
    <property type="entry name" value="Olfactory receptor"/>
    <property type="match status" value="1"/>
</dbReference>
<feature type="transmembrane region" description="Helical" evidence="12">
    <location>
        <begin position="53"/>
        <end position="75"/>
    </location>
</feature>
<evidence type="ECO:0000256" key="12">
    <source>
        <dbReference type="RuleBase" id="RU363047"/>
    </source>
</evidence>
<keyword evidence="9 11" id="KW-0675">Receptor</keyword>
<protein>
    <recommendedName>
        <fullName evidence="12">Olfactory receptor</fullName>
    </recommendedName>
</protein>
<dbReference type="AlphaFoldDB" id="A0A8C5QVM1"/>
<feature type="transmembrane region" description="Helical" evidence="12">
    <location>
        <begin position="95"/>
        <end position="113"/>
    </location>
</feature>
<feature type="transmembrane region" description="Helical" evidence="12">
    <location>
        <begin position="235"/>
        <end position="254"/>
    </location>
</feature>
<dbReference type="GO" id="GO:0005886">
    <property type="term" value="C:plasma membrane"/>
    <property type="evidence" value="ECO:0007669"/>
    <property type="project" value="UniProtKB-SubCell"/>
</dbReference>
<keyword evidence="5 12" id="KW-0552">Olfaction</keyword>
<dbReference type="PRINTS" id="PR00245">
    <property type="entry name" value="OLFACTORYR"/>
</dbReference>
<keyword evidence="8 12" id="KW-0472">Membrane</keyword>
<dbReference type="GO" id="GO:0004930">
    <property type="term" value="F:G protein-coupled receptor activity"/>
    <property type="evidence" value="ECO:0007669"/>
    <property type="project" value="UniProtKB-KW"/>
</dbReference>
<feature type="transmembrane region" description="Helical" evidence="12">
    <location>
        <begin position="266"/>
        <end position="285"/>
    </location>
</feature>
<feature type="transmembrane region" description="Helical" evidence="12">
    <location>
        <begin position="16"/>
        <end position="41"/>
    </location>
</feature>
<dbReference type="PROSITE" id="PS00237">
    <property type="entry name" value="G_PROTEIN_RECEP_F1_1"/>
    <property type="match status" value="1"/>
</dbReference>
<evidence type="ECO:0000256" key="4">
    <source>
        <dbReference type="ARBA" id="ARBA00022692"/>
    </source>
</evidence>
<evidence type="ECO:0000256" key="1">
    <source>
        <dbReference type="ARBA" id="ARBA00004651"/>
    </source>
</evidence>
<evidence type="ECO:0000256" key="6">
    <source>
        <dbReference type="ARBA" id="ARBA00022989"/>
    </source>
</evidence>
<keyword evidence="7 11" id="KW-0297">G-protein coupled receptor</keyword>
<evidence type="ECO:0000256" key="3">
    <source>
        <dbReference type="ARBA" id="ARBA00022606"/>
    </source>
</evidence>
<proteinExistence type="inferred from homology"/>
<reference evidence="14" key="2">
    <citation type="submission" date="2025-09" db="UniProtKB">
        <authorList>
            <consortium name="Ensembl"/>
        </authorList>
    </citation>
    <scope>IDENTIFICATION</scope>
</reference>